<evidence type="ECO:0000313" key="2">
    <source>
        <dbReference type="Proteomes" id="UP000002892"/>
    </source>
</evidence>
<sequence>MRKIKNSAHNAELFLTLDYIRELFIRNEDSQALQEIEHVLQGLENIAQKKSALMQKTFQQLLIQSIKCLETKDYVRLTDILIYEIKPLLMTNEVD</sequence>
<dbReference type="KEGG" id="dai:Desaci_3847"/>
<keyword evidence="2" id="KW-1185">Reference proteome</keyword>
<dbReference type="EMBL" id="CP003639">
    <property type="protein sequence ID" value="AFM42728.1"/>
    <property type="molecule type" value="Genomic_DNA"/>
</dbReference>
<organism evidence="1 2">
    <name type="scientific">Desulfosporosinus acidiphilus (strain DSM 22704 / JCM 16185 / SJ4)</name>
    <dbReference type="NCBI Taxonomy" id="646529"/>
    <lineage>
        <taxon>Bacteria</taxon>
        <taxon>Bacillati</taxon>
        <taxon>Bacillota</taxon>
        <taxon>Clostridia</taxon>
        <taxon>Eubacteriales</taxon>
        <taxon>Desulfitobacteriaceae</taxon>
        <taxon>Desulfosporosinus</taxon>
    </lineage>
</organism>
<reference evidence="1 2" key="1">
    <citation type="journal article" date="2012" name="J. Bacteriol.">
        <title>Complete genome sequences of Desulfosporosinus orientis DSM765T, Desulfosporosinus youngiae DSM17734T, Desulfosporosinus meridiei DSM13257T, and Desulfosporosinus acidiphilus DSM22704T.</title>
        <authorList>
            <person name="Pester M."/>
            <person name="Brambilla E."/>
            <person name="Alazard D."/>
            <person name="Rattei T."/>
            <person name="Weinmaier T."/>
            <person name="Han J."/>
            <person name="Lucas S."/>
            <person name="Lapidus A."/>
            <person name="Cheng J.F."/>
            <person name="Goodwin L."/>
            <person name="Pitluck S."/>
            <person name="Peters L."/>
            <person name="Ovchinnikova G."/>
            <person name="Teshima H."/>
            <person name="Detter J.C."/>
            <person name="Han C.S."/>
            <person name="Tapia R."/>
            <person name="Land M.L."/>
            <person name="Hauser L."/>
            <person name="Kyrpides N.C."/>
            <person name="Ivanova N.N."/>
            <person name="Pagani I."/>
            <person name="Huntmann M."/>
            <person name="Wei C.L."/>
            <person name="Davenport K.W."/>
            <person name="Daligault H."/>
            <person name="Chain P.S."/>
            <person name="Chen A."/>
            <person name="Mavromatis K."/>
            <person name="Markowitz V."/>
            <person name="Szeto E."/>
            <person name="Mikhailova N."/>
            <person name="Pati A."/>
            <person name="Wagner M."/>
            <person name="Woyke T."/>
            <person name="Ollivier B."/>
            <person name="Klenk H.P."/>
            <person name="Spring S."/>
            <person name="Loy A."/>
        </authorList>
    </citation>
    <scope>NUCLEOTIDE SEQUENCE [LARGE SCALE GENOMIC DNA]</scope>
    <source>
        <strain evidence="2">DSM 22704 / JCM 16185 / SJ4</strain>
    </source>
</reference>
<dbReference type="STRING" id="646529.Desaci_3847"/>
<name>I4DAA4_DESAJ</name>
<dbReference type="OrthoDB" id="1799492at2"/>
<dbReference type="RefSeq" id="WP_014828715.1">
    <property type="nucleotide sequence ID" value="NC_018068.1"/>
</dbReference>
<dbReference type="Proteomes" id="UP000002892">
    <property type="component" value="Chromosome"/>
</dbReference>
<accession>I4DAA4</accession>
<proteinExistence type="predicted"/>
<gene>
    <name evidence="1" type="ordered locus">Desaci_3847</name>
</gene>
<dbReference type="HOGENOM" id="CLU_2368236_0_0_9"/>
<evidence type="ECO:0000313" key="1">
    <source>
        <dbReference type="EMBL" id="AFM42728.1"/>
    </source>
</evidence>
<protein>
    <submittedName>
        <fullName evidence="1">Uncharacterized protein</fullName>
    </submittedName>
</protein>
<dbReference type="AlphaFoldDB" id="I4DAA4"/>